<dbReference type="Pfam" id="PF01757">
    <property type="entry name" value="Acyl_transf_3"/>
    <property type="match status" value="1"/>
</dbReference>
<dbReference type="GO" id="GO:0009246">
    <property type="term" value="P:enterobacterial common antigen biosynthetic process"/>
    <property type="evidence" value="ECO:0007669"/>
    <property type="project" value="TreeGrafter"/>
</dbReference>
<keyword evidence="5 7" id="KW-1133">Transmembrane helix</keyword>
<comment type="caution">
    <text evidence="9">The sequence shown here is derived from an EMBL/GenBank/DDBJ whole genome shotgun (WGS) entry which is preliminary data.</text>
</comment>
<dbReference type="EMBL" id="NIBG01000019">
    <property type="protein sequence ID" value="PAB58156.1"/>
    <property type="molecule type" value="Genomic_DNA"/>
</dbReference>
<feature type="transmembrane region" description="Helical" evidence="7">
    <location>
        <begin position="209"/>
        <end position="230"/>
    </location>
</feature>
<keyword evidence="4 7" id="KW-0812">Transmembrane</keyword>
<evidence type="ECO:0000256" key="3">
    <source>
        <dbReference type="ARBA" id="ARBA00022475"/>
    </source>
</evidence>
<feature type="transmembrane region" description="Helical" evidence="7">
    <location>
        <begin position="340"/>
        <end position="357"/>
    </location>
</feature>
<accession>A0A267MF37</accession>
<evidence type="ECO:0000256" key="2">
    <source>
        <dbReference type="ARBA" id="ARBA00007400"/>
    </source>
</evidence>
<feature type="domain" description="Acyltransferase 3" evidence="8">
    <location>
        <begin position="33"/>
        <end position="350"/>
    </location>
</feature>
<protein>
    <recommendedName>
        <fullName evidence="8">Acyltransferase 3 domain-containing protein</fullName>
    </recommendedName>
</protein>
<dbReference type="OrthoDB" id="2521581at2"/>
<evidence type="ECO:0000313" key="10">
    <source>
        <dbReference type="Proteomes" id="UP000216024"/>
    </source>
</evidence>
<name>A0A267MF37_9FIRM</name>
<evidence type="ECO:0000256" key="6">
    <source>
        <dbReference type="ARBA" id="ARBA00023136"/>
    </source>
</evidence>
<evidence type="ECO:0000256" key="7">
    <source>
        <dbReference type="SAM" id="Phobius"/>
    </source>
</evidence>
<reference evidence="9 10" key="1">
    <citation type="submission" date="2017-06" db="EMBL/GenBank/DDBJ databases">
        <title>Draft genome sequence of anaerobic fermentative bacterium Anaeromicrobium sediminis DY2726D isolated from West Pacific Ocean sediments.</title>
        <authorList>
            <person name="Zeng X."/>
        </authorList>
    </citation>
    <scope>NUCLEOTIDE SEQUENCE [LARGE SCALE GENOMIC DNA]</scope>
    <source>
        <strain evidence="9 10">DY2726D</strain>
    </source>
</reference>
<organism evidence="9 10">
    <name type="scientific">Anaeromicrobium sediminis</name>
    <dbReference type="NCBI Taxonomy" id="1478221"/>
    <lineage>
        <taxon>Bacteria</taxon>
        <taxon>Bacillati</taxon>
        <taxon>Bacillota</taxon>
        <taxon>Clostridia</taxon>
        <taxon>Peptostreptococcales</taxon>
        <taxon>Thermotaleaceae</taxon>
        <taxon>Anaeromicrobium</taxon>
    </lineage>
</organism>
<dbReference type="GO" id="GO:0016413">
    <property type="term" value="F:O-acetyltransferase activity"/>
    <property type="evidence" value="ECO:0007669"/>
    <property type="project" value="TreeGrafter"/>
</dbReference>
<keyword evidence="3" id="KW-1003">Cell membrane</keyword>
<feature type="transmembrane region" description="Helical" evidence="7">
    <location>
        <begin position="136"/>
        <end position="157"/>
    </location>
</feature>
<dbReference type="GO" id="GO:0005886">
    <property type="term" value="C:plasma membrane"/>
    <property type="evidence" value="ECO:0007669"/>
    <property type="project" value="UniProtKB-SubCell"/>
</dbReference>
<dbReference type="InterPro" id="IPR002656">
    <property type="entry name" value="Acyl_transf_3_dom"/>
</dbReference>
<dbReference type="AlphaFoldDB" id="A0A267MF37"/>
<keyword evidence="6 7" id="KW-0472">Membrane</keyword>
<evidence type="ECO:0000313" key="9">
    <source>
        <dbReference type="EMBL" id="PAB58156.1"/>
    </source>
</evidence>
<feature type="transmembrane region" description="Helical" evidence="7">
    <location>
        <begin position="103"/>
        <end position="124"/>
    </location>
</feature>
<feature type="transmembrane region" description="Helical" evidence="7">
    <location>
        <begin position="35"/>
        <end position="54"/>
    </location>
</feature>
<comment type="subcellular location">
    <subcellularLocation>
        <location evidence="1">Cell membrane</location>
        <topology evidence="1">Multi-pass membrane protein</topology>
    </subcellularLocation>
</comment>
<feature type="transmembrane region" description="Helical" evidence="7">
    <location>
        <begin position="169"/>
        <end position="189"/>
    </location>
</feature>
<feature type="transmembrane region" description="Helical" evidence="7">
    <location>
        <begin position="276"/>
        <end position="295"/>
    </location>
</feature>
<feature type="transmembrane region" description="Helical" evidence="7">
    <location>
        <begin position="242"/>
        <end position="264"/>
    </location>
</feature>
<evidence type="ECO:0000256" key="4">
    <source>
        <dbReference type="ARBA" id="ARBA00022692"/>
    </source>
</evidence>
<feature type="transmembrane region" description="Helical" evidence="7">
    <location>
        <begin position="74"/>
        <end position="91"/>
    </location>
</feature>
<evidence type="ECO:0000259" key="8">
    <source>
        <dbReference type="Pfam" id="PF01757"/>
    </source>
</evidence>
<comment type="similarity">
    <text evidence="2">Belongs to the acyltransferase 3 family.</text>
</comment>
<dbReference type="Proteomes" id="UP000216024">
    <property type="component" value="Unassembled WGS sequence"/>
</dbReference>
<feature type="transmembrane region" description="Helical" evidence="7">
    <location>
        <begin position="316"/>
        <end position="334"/>
    </location>
</feature>
<evidence type="ECO:0000256" key="1">
    <source>
        <dbReference type="ARBA" id="ARBA00004651"/>
    </source>
</evidence>
<keyword evidence="10" id="KW-1185">Reference proteome</keyword>
<sequence length="367" mass="42441">MSTVTDGRLFMDVLTNDYDKYIEREYKDRKKTFDFVRGLAVFFMITVHVLMVYSTNSVQNSLFGEVIDFLGGPPAAPTFMFLMGVFYILSSKSNSLEAGIKKGVKLLLLGYLLSFLRYDLLILLEGTFTQIDFFSANNLVTLWEVDILLFAGWAYILMSLIRFSFKKPIWWLIIAIGVMIVSPFLWGISSNVKIVDWILNYLWGAGEDVYFPIFGWLCYPLIGMIFGVFMKASSDIEILFKSLFKLGLALLLVGSIITATDFNFHIGDYYRSGPGSMIWMIGFVFTWLWLNNKVIKNIRENRLFNIIYYWGKETTSIYFIHWILIMWATIIFGYETQGYMGTILLMALILLETYFLSKIYGCIKLCN</sequence>
<dbReference type="PANTHER" id="PTHR40074">
    <property type="entry name" value="O-ACETYLTRANSFERASE WECH"/>
    <property type="match status" value="1"/>
</dbReference>
<gene>
    <name evidence="9" type="ORF">CCE28_16920</name>
</gene>
<proteinExistence type="inferred from homology"/>
<dbReference type="PANTHER" id="PTHR40074:SF2">
    <property type="entry name" value="O-ACETYLTRANSFERASE WECH"/>
    <property type="match status" value="1"/>
</dbReference>
<evidence type="ECO:0000256" key="5">
    <source>
        <dbReference type="ARBA" id="ARBA00022989"/>
    </source>
</evidence>